<dbReference type="AlphaFoldDB" id="A0AAE9DZW1"/>
<sequence>MPINLFKLPSVVFREIFQEWTPLEFYSLAKCSKRLLSLVKSIKTENWRIISIEPESITLSCGVYGDYTFQISENPDVPRLLEVHPRIRMLRHPEEGVSDLLADCSELFGITVIDKLDAKNFIFFDHFLKLSKLIVDRKLEVKRLFFEDLNFYIRNVAGVIPFLNVMKITENLFYSHYLENGFQPNFARFPKTIFIKGSSWFNIEQLLDCTSIRIKLEDSMLTNEDMDRLLRKWKRNEMPNLQWIKVCSQKIHPRDTPILDMRLPIEVQFNPTGHSVIFDDNSRVWLSGGIEITADDGTIGYLKCSGHELEFIVPKPSKKFACPVLIRKRNS</sequence>
<organism evidence="2 3">
    <name type="scientific">Caenorhabditis briggsae</name>
    <dbReference type="NCBI Taxonomy" id="6238"/>
    <lineage>
        <taxon>Eukaryota</taxon>
        <taxon>Metazoa</taxon>
        <taxon>Ecdysozoa</taxon>
        <taxon>Nematoda</taxon>
        <taxon>Chromadorea</taxon>
        <taxon>Rhabditida</taxon>
        <taxon>Rhabditina</taxon>
        <taxon>Rhabditomorpha</taxon>
        <taxon>Rhabditoidea</taxon>
        <taxon>Rhabditidae</taxon>
        <taxon>Peloderinae</taxon>
        <taxon>Caenorhabditis</taxon>
    </lineage>
</organism>
<protein>
    <recommendedName>
        <fullName evidence="1">F-box domain-containing protein</fullName>
    </recommendedName>
</protein>
<dbReference type="EMBL" id="CP090891">
    <property type="protein sequence ID" value="ULU14173.1"/>
    <property type="molecule type" value="Genomic_DNA"/>
</dbReference>
<dbReference type="PANTHER" id="PTHR21503">
    <property type="entry name" value="F-BOX-CONTAINING HYPOTHETICAL PROTEIN C.ELEGANS"/>
    <property type="match status" value="1"/>
</dbReference>
<dbReference type="InterPro" id="IPR012885">
    <property type="entry name" value="F-box_Sdz-33"/>
</dbReference>
<evidence type="ECO:0000313" key="2">
    <source>
        <dbReference type="EMBL" id="ULU14173.1"/>
    </source>
</evidence>
<name>A0AAE9DZW1_CAEBR</name>
<dbReference type="Pfam" id="PF07735">
    <property type="entry name" value="FBA_2"/>
    <property type="match status" value="1"/>
</dbReference>
<feature type="domain" description="F-box" evidence="1">
    <location>
        <begin position="2"/>
        <end position="50"/>
    </location>
</feature>
<evidence type="ECO:0000259" key="1">
    <source>
        <dbReference type="PROSITE" id="PS50181"/>
    </source>
</evidence>
<dbReference type="PANTHER" id="PTHR21503:SF52">
    <property type="entry name" value="F-BOX DOMAIN-CONTAINING PROTEIN"/>
    <property type="match status" value="1"/>
</dbReference>
<evidence type="ECO:0000313" key="3">
    <source>
        <dbReference type="Proteomes" id="UP000827892"/>
    </source>
</evidence>
<proteinExistence type="predicted"/>
<dbReference type="PROSITE" id="PS50181">
    <property type="entry name" value="FBOX"/>
    <property type="match status" value="1"/>
</dbReference>
<dbReference type="InterPro" id="IPR001810">
    <property type="entry name" value="F-box_dom"/>
</dbReference>
<gene>
    <name evidence="2" type="ORF">L3Y34_016592</name>
</gene>
<accession>A0AAE9DZW1</accession>
<dbReference type="Proteomes" id="UP000827892">
    <property type="component" value="Chromosome I"/>
</dbReference>
<reference evidence="2 3" key="1">
    <citation type="submission" date="2022-05" db="EMBL/GenBank/DDBJ databases">
        <title>Chromosome-level reference genomes for two strains of Caenorhabditis briggsae: an improved platform for comparative genomics.</title>
        <authorList>
            <person name="Stevens L."/>
            <person name="Andersen E.C."/>
        </authorList>
    </citation>
    <scope>NUCLEOTIDE SEQUENCE [LARGE SCALE GENOMIC DNA]</scope>
    <source>
        <strain evidence="2">QX1410_ONT</strain>
        <tissue evidence="2">Whole-organism</tissue>
    </source>
</reference>
<dbReference type="OMA" id="YSHYLEN"/>